<organism evidence="1 2">
    <name type="scientific">Pseudomassariella vexata</name>
    <dbReference type="NCBI Taxonomy" id="1141098"/>
    <lineage>
        <taxon>Eukaryota</taxon>
        <taxon>Fungi</taxon>
        <taxon>Dikarya</taxon>
        <taxon>Ascomycota</taxon>
        <taxon>Pezizomycotina</taxon>
        <taxon>Sordariomycetes</taxon>
        <taxon>Xylariomycetidae</taxon>
        <taxon>Amphisphaeriales</taxon>
        <taxon>Pseudomassariaceae</taxon>
        <taxon>Pseudomassariella</taxon>
    </lineage>
</organism>
<gene>
    <name evidence="1" type="ORF">BCR38DRAFT_85540</name>
</gene>
<accession>A0A1Y2DE45</accession>
<proteinExistence type="predicted"/>
<dbReference type="RefSeq" id="XP_040710813.1">
    <property type="nucleotide sequence ID" value="XM_040865697.1"/>
</dbReference>
<sequence>MYLAERVTNPPYSATAWGKVKWVSSMQSSCLHPLHLDRSRDALFNHRRKCVICAQRRLPETRQAALFGPYKRRLVYRAKISYASVRLTFLRLDPARSPGSLKHPGTLLQKVRQTWHVQYHRGRRDFCRQFPPFCKQHILVSVIVSESALFLPLTAMCQLGTPCCFRGGRLPRRWVGSDRRASLHAPLLTGQMSQ</sequence>
<name>A0A1Y2DE45_9PEZI</name>
<evidence type="ECO:0000313" key="2">
    <source>
        <dbReference type="Proteomes" id="UP000193689"/>
    </source>
</evidence>
<dbReference type="InParanoid" id="A0A1Y2DE45"/>
<comment type="caution">
    <text evidence="1">The sequence shown here is derived from an EMBL/GenBank/DDBJ whole genome shotgun (WGS) entry which is preliminary data.</text>
</comment>
<evidence type="ECO:0000313" key="1">
    <source>
        <dbReference type="EMBL" id="ORY57563.1"/>
    </source>
</evidence>
<dbReference type="AlphaFoldDB" id="A0A1Y2DE45"/>
<keyword evidence="2" id="KW-1185">Reference proteome</keyword>
<dbReference type="Proteomes" id="UP000193689">
    <property type="component" value="Unassembled WGS sequence"/>
</dbReference>
<dbReference type="GeneID" id="63781909"/>
<reference evidence="1 2" key="1">
    <citation type="submission" date="2016-07" db="EMBL/GenBank/DDBJ databases">
        <title>Pervasive Adenine N6-methylation of Active Genes in Fungi.</title>
        <authorList>
            <consortium name="DOE Joint Genome Institute"/>
            <person name="Mondo S.J."/>
            <person name="Dannebaum R.O."/>
            <person name="Kuo R.C."/>
            <person name="Labutti K."/>
            <person name="Haridas S."/>
            <person name="Kuo A."/>
            <person name="Salamov A."/>
            <person name="Ahrendt S.R."/>
            <person name="Lipzen A."/>
            <person name="Sullivan W."/>
            <person name="Andreopoulos W.B."/>
            <person name="Clum A."/>
            <person name="Lindquist E."/>
            <person name="Daum C."/>
            <person name="Ramamoorthy G.K."/>
            <person name="Gryganskyi A."/>
            <person name="Culley D."/>
            <person name="Magnuson J.K."/>
            <person name="James T.Y."/>
            <person name="O'Malley M.A."/>
            <person name="Stajich J.E."/>
            <person name="Spatafora J.W."/>
            <person name="Visel A."/>
            <person name="Grigoriev I.V."/>
        </authorList>
    </citation>
    <scope>NUCLEOTIDE SEQUENCE [LARGE SCALE GENOMIC DNA]</scope>
    <source>
        <strain evidence="1 2">CBS 129021</strain>
    </source>
</reference>
<protein>
    <submittedName>
        <fullName evidence="1">Uncharacterized protein</fullName>
    </submittedName>
</protein>
<dbReference type="EMBL" id="MCFJ01000019">
    <property type="protein sequence ID" value="ORY57563.1"/>
    <property type="molecule type" value="Genomic_DNA"/>
</dbReference>